<dbReference type="EMBL" id="KV453842">
    <property type="protein sequence ID" value="ODV90980.1"/>
    <property type="molecule type" value="Genomic_DNA"/>
</dbReference>
<feature type="domain" description="RWD" evidence="2">
    <location>
        <begin position="9"/>
        <end position="108"/>
    </location>
</feature>
<dbReference type="GO" id="GO:0002181">
    <property type="term" value="P:cytoplasmic translation"/>
    <property type="evidence" value="ECO:0007669"/>
    <property type="project" value="EnsemblFungi"/>
</dbReference>
<evidence type="ECO:0000313" key="4">
    <source>
        <dbReference type="Proteomes" id="UP000095023"/>
    </source>
</evidence>
<protein>
    <recommendedName>
        <fullName evidence="2">RWD domain-containing protein</fullName>
    </recommendedName>
</protein>
<dbReference type="Pfam" id="PF05773">
    <property type="entry name" value="RWD"/>
    <property type="match status" value="1"/>
</dbReference>
<dbReference type="GO" id="GO:1903833">
    <property type="term" value="P:positive regulation of cellular response to amino acid starvation"/>
    <property type="evidence" value="ECO:0007669"/>
    <property type="project" value="EnsemblFungi"/>
</dbReference>
<keyword evidence="4" id="KW-1185">Reference proteome</keyword>
<dbReference type="AlphaFoldDB" id="A0A1E4TGV1"/>
<proteinExistence type="predicted"/>
<gene>
    <name evidence="3" type="ORF">CANCADRAFT_2702</name>
</gene>
<dbReference type="GO" id="GO:0004860">
    <property type="term" value="F:protein kinase inhibitor activity"/>
    <property type="evidence" value="ECO:0007669"/>
    <property type="project" value="EnsemblFungi"/>
</dbReference>
<feature type="coiled-coil region" evidence="1">
    <location>
        <begin position="102"/>
        <end position="133"/>
    </location>
</feature>
<dbReference type="GO" id="GO:0031333">
    <property type="term" value="P:negative regulation of protein-containing complex assembly"/>
    <property type="evidence" value="ECO:0007669"/>
    <property type="project" value="EnsemblFungi"/>
</dbReference>
<dbReference type="GO" id="GO:0034198">
    <property type="term" value="P:cellular response to amino acid starvation"/>
    <property type="evidence" value="ECO:0007669"/>
    <property type="project" value="EnsemblFungi"/>
</dbReference>
<evidence type="ECO:0000259" key="2">
    <source>
        <dbReference type="PROSITE" id="PS50908"/>
    </source>
</evidence>
<dbReference type="Gene3D" id="3.10.110.10">
    <property type="entry name" value="Ubiquitin Conjugating Enzyme"/>
    <property type="match status" value="1"/>
</dbReference>
<evidence type="ECO:0000256" key="1">
    <source>
        <dbReference type="SAM" id="Coils"/>
    </source>
</evidence>
<accession>A0A1E4TGV1</accession>
<dbReference type="InterPro" id="IPR016135">
    <property type="entry name" value="UBQ-conjugating_enzyme/RWD"/>
</dbReference>
<dbReference type="OrthoDB" id="277175at2759"/>
<dbReference type="SMART" id="SM00591">
    <property type="entry name" value="RWD"/>
    <property type="match status" value="1"/>
</dbReference>
<evidence type="ECO:0000313" key="3">
    <source>
        <dbReference type="EMBL" id="ODV90980.1"/>
    </source>
</evidence>
<organism evidence="3 4">
    <name type="scientific">Tortispora caseinolytica NRRL Y-17796</name>
    <dbReference type="NCBI Taxonomy" id="767744"/>
    <lineage>
        <taxon>Eukaryota</taxon>
        <taxon>Fungi</taxon>
        <taxon>Dikarya</taxon>
        <taxon>Ascomycota</taxon>
        <taxon>Saccharomycotina</taxon>
        <taxon>Trigonopsidomycetes</taxon>
        <taxon>Trigonopsidales</taxon>
        <taxon>Trigonopsidaceae</taxon>
        <taxon>Tortispora</taxon>
    </lineage>
</organism>
<name>A0A1E4TGV1_9ASCO</name>
<keyword evidence="1" id="KW-0175">Coiled coil</keyword>
<reference evidence="4" key="1">
    <citation type="submission" date="2016-02" db="EMBL/GenBank/DDBJ databases">
        <title>Comparative genomics of biotechnologically important yeasts.</title>
        <authorList>
            <consortium name="DOE Joint Genome Institute"/>
            <person name="Riley R."/>
            <person name="Haridas S."/>
            <person name="Wolfe K.H."/>
            <person name="Lopes M.R."/>
            <person name="Hittinger C.T."/>
            <person name="Goker M."/>
            <person name="Salamov A."/>
            <person name="Wisecaver J."/>
            <person name="Long T.M."/>
            <person name="Aerts A.L."/>
            <person name="Barry K."/>
            <person name="Choi C."/>
            <person name="Clum A."/>
            <person name="Coughlan A.Y."/>
            <person name="Deshpande S."/>
            <person name="Douglass A.P."/>
            <person name="Hanson S.J."/>
            <person name="Klenk H.-P."/>
            <person name="Labutti K."/>
            <person name="Lapidus A."/>
            <person name="Lindquist E."/>
            <person name="Lipzen A."/>
            <person name="Meier-Kolthoff J.P."/>
            <person name="Ohm R.A."/>
            <person name="Otillar R.P."/>
            <person name="Pangilinan J."/>
            <person name="Peng Y."/>
            <person name="Rokas A."/>
            <person name="Rosa C.A."/>
            <person name="Scheuner C."/>
            <person name="Sibirny A.A."/>
            <person name="Slot J.C."/>
            <person name="Stielow J.B."/>
            <person name="Sun H."/>
            <person name="Kurtzman C.P."/>
            <person name="Blackwell M."/>
            <person name="Jeffries T.W."/>
            <person name="Grigoriev I.V."/>
        </authorList>
    </citation>
    <scope>NUCLEOTIDE SEQUENCE [LARGE SCALE GENOMIC DNA]</scope>
    <source>
        <strain evidence="4">NRRL Y-17796</strain>
    </source>
</reference>
<dbReference type="InterPro" id="IPR040213">
    <property type="entry name" value="GIR2-like"/>
</dbReference>
<dbReference type="PROSITE" id="PS50908">
    <property type="entry name" value="RWD"/>
    <property type="match status" value="1"/>
</dbReference>
<sequence length="185" mass="21105">MNNKEEQEQEIEILRSIYPGELTVYDDTHLEITLPLELDDNETVTLSVTFVSGYPETEIPMLDVKCSSLSQSELDHVKSDLEIEAQANIGMPSVFSLATTLKDKVEEALREQLIAIERQREKELEEQEKVEQAKFFGTPVTKESYTEWRIRFESEFPRNTNSTKLTGKAIFQQGLAKEEAAAEAE</sequence>
<dbReference type="PANTHER" id="PTHR12292">
    <property type="entry name" value="RWD DOMAIN-CONTAINING PROTEIN"/>
    <property type="match status" value="1"/>
</dbReference>
<dbReference type="SUPFAM" id="SSF54495">
    <property type="entry name" value="UBC-like"/>
    <property type="match status" value="1"/>
</dbReference>
<dbReference type="Proteomes" id="UP000095023">
    <property type="component" value="Unassembled WGS sequence"/>
</dbReference>
<dbReference type="InterPro" id="IPR006575">
    <property type="entry name" value="RWD_dom"/>
</dbReference>
<dbReference type="CDD" id="cd11605">
    <property type="entry name" value="RWD_DRWD_ELF-like"/>
    <property type="match status" value="1"/>
</dbReference>